<evidence type="ECO:0000313" key="3">
    <source>
        <dbReference type="EMBL" id="MBB6102418.1"/>
    </source>
</evidence>
<dbReference type="PANTHER" id="PTHR43669:SF3">
    <property type="entry name" value="ALCOHOL DEHYDROGENASE, PUTATIVE (AFU_ORTHOLOGUE AFUA_3G03445)-RELATED"/>
    <property type="match status" value="1"/>
</dbReference>
<dbReference type="Gene3D" id="3.40.50.720">
    <property type="entry name" value="NAD(P)-binding Rossmann-like Domain"/>
    <property type="match status" value="1"/>
</dbReference>
<dbReference type="InterPro" id="IPR002347">
    <property type="entry name" value="SDR_fam"/>
</dbReference>
<organism evidence="3 4">
    <name type="scientific">Paraburkholderia bannensis</name>
    <dbReference type="NCBI Taxonomy" id="765414"/>
    <lineage>
        <taxon>Bacteria</taxon>
        <taxon>Pseudomonadati</taxon>
        <taxon>Pseudomonadota</taxon>
        <taxon>Betaproteobacteria</taxon>
        <taxon>Burkholderiales</taxon>
        <taxon>Burkholderiaceae</taxon>
        <taxon>Paraburkholderia</taxon>
    </lineage>
</organism>
<sequence length="244" mass="26146">MHCTRIVSPVARLYIAPIVQWRCGMKTFLSIGSGPGIGISTAERFAREGFRVVLTSRNPDKLVERAKQLTEKGYAVSTKAVDAADLQSVLQLVRDTEAEFGAIDVLHFNAASMHAASIETQSIDTFVPDLTVNIGAALVATQAVSKGMFERGSGAILLTGGAFATQPHPDYLSLSIGKAGIRNLTYGIFDTFKKRGVHAASVTVATLVSADSPEARGVAQAFWDLYAQPRESWAPEVTYPTQTA</sequence>
<dbReference type="Pfam" id="PF00106">
    <property type="entry name" value="adh_short"/>
    <property type="match status" value="1"/>
</dbReference>
<comment type="similarity">
    <text evidence="1">Belongs to the short-chain dehydrogenases/reductases (SDR) family.</text>
</comment>
<dbReference type="Proteomes" id="UP000571554">
    <property type="component" value="Unassembled WGS sequence"/>
</dbReference>
<reference evidence="3 4" key="1">
    <citation type="submission" date="2020-08" db="EMBL/GenBank/DDBJ databases">
        <title>Above-ground endophytic microbial communities from plants in different locations in the United States.</title>
        <authorList>
            <person name="Frank C."/>
        </authorList>
    </citation>
    <scope>NUCLEOTIDE SEQUENCE [LARGE SCALE GENOMIC DNA]</scope>
    <source>
        <strain evidence="3 4">WP4_2_2</strain>
    </source>
</reference>
<keyword evidence="2" id="KW-0560">Oxidoreductase</keyword>
<evidence type="ECO:0000256" key="2">
    <source>
        <dbReference type="ARBA" id="ARBA00023002"/>
    </source>
</evidence>
<dbReference type="GO" id="GO:0016491">
    <property type="term" value="F:oxidoreductase activity"/>
    <property type="evidence" value="ECO:0007669"/>
    <property type="project" value="UniProtKB-KW"/>
</dbReference>
<comment type="caution">
    <text evidence="3">The sequence shown here is derived from an EMBL/GenBank/DDBJ whole genome shotgun (WGS) entry which is preliminary data.</text>
</comment>
<evidence type="ECO:0000313" key="4">
    <source>
        <dbReference type="Proteomes" id="UP000571554"/>
    </source>
</evidence>
<gene>
    <name evidence="3" type="ORF">F4827_002267</name>
</gene>
<dbReference type="AlphaFoldDB" id="A0A7W9WT55"/>
<name>A0A7W9WT55_9BURK</name>
<dbReference type="InterPro" id="IPR036291">
    <property type="entry name" value="NAD(P)-bd_dom_sf"/>
</dbReference>
<dbReference type="EMBL" id="JACHBW010000005">
    <property type="protein sequence ID" value="MBB6102418.1"/>
    <property type="molecule type" value="Genomic_DNA"/>
</dbReference>
<dbReference type="SUPFAM" id="SSF51735">
    <property type="entry name" value="NAD(P)-binding Rossmann-fold domains"/>
    <property type="match status" value="1"/>
</dbReference>
<accession>A0A7W9WT55</accession>
<protein>
    <submittedName>
        <fullName evidence="3">Short-subunit dehydrogenase</fullName>
    </submittedName>
</protein>
<proteinExistence type="inferred from homology"/>
<dbReference type="PANTHER" id="PTHR43669">
    <property type="entry name" value="5-KETO-D-GLUCONATE 5-REDUCTASE"/>
    <property type="match status" value="1"/>
</dbReference>
<evidence type="ECO:0000256" key="1">
    <source>
        <dbReference type="ARBA" id="ARBA00006484"/>
    </source>
</evidence>
<keyword evidence="4" id="KW-1185">Reference proteome</keyword>